<dbReference type="PANTHER" id="PTHR43316">
    <property type="entry name" value="HYDROLASE, HALOACID DELAHOGENASE-RELATED"/>
    <property type="match status" value="1"/>
</dbReference>
<protein>
    <recommendedName>
        <fullName evidence="3">HAD family hydrolase</fullName>
    </recommendedName>
</protein>
<feature type="non-terminal residue" evidence="2">
    <location>
        <position position="1"/>
    </location>
</feature>
<dbReference type="InterPro" id="IPR041492">
    <property type="entry name" value="HAD_2"/>
</dbReference>
<evidence type="ECO:0000313" key="2">
    <source>
        <dbReference type="EMBL" id="GAH45287.1"/>
    </source>
</evidence>
<keyword evidence="1" id="KW-0378">Hydrolase</keyword>
<dbReference type="InterPro" id="IPR051540">
    <property type="entry name" value="S-2-haloacid_dehalogenase"/>
</dbReference>
<dbReference type="PANTHER" id="PTHR43316:SF3">
    <property type="entry name" value="HALOACID DEHALOGENASE, TYPE II (AFU_ORTHOLOGUE AFUA_2G07750)-RELATED"/>
    <property type="match status" value="1"/>
</dbReference>
<proteinExistence type="predicted"/>
<dbReference type="EMBL" id="BARU01011486">
    <property type="protein sequence ID" value="GAH45287.1"/>
    <property type="molecule type" value="Genomic_DNA"/>
</dbReference>
<evidence type="ECO:0008006" key="3">
    <source>
        <dbReference type="Google" id="ProtNLM"/>
    </source>
</evidence>
<dbReference type="NCBIfam" id="TIGR01509">
    <property type="entry name" value="HAD-SF-IA-v3"/>
    <property type="match status" value="1"/>
</dbReference>
<dbReference type="InterPro" id="IPR023214">
    <property type="entry name" value="HAD_sf"/>
</dbReference>
<dbReference type="GO" id="GO:0016787">
    <property type="term" value="F:hydrolase activity"/>
    <property type="evidence" value="ECO:0007669"/>
    <property type="project" value="UniProtKB-KW"/>
</dbReference>
<reference evidence="2" key="1">
    <citation type="journal article" date="2014" name="Front. Microbiol.">
        <title>High frequency of phylogenetically diverse reductive dehalogenase-homologous genes in deep subseafloor sedimentary metagenomes.</title>
        <authorList>
            <person name="Kawai M."/>
            <person name="Futagami T."/>
            <person name="Toyoda A."/>
            <person name="Takaki Y."/>
            <person name="Nishi S."/>
            <person name="Hori S."/>
            <person name="Arai W."/>
            <person name="Tsubouchi T."/>
            <person name="Morono Y."/>
            <person name="Uchiyama I."/>
            <person name="Ito T."/>
            <person name="Fujiyama A."/>
            <person name="Inagaki F."/>
            <person name="Takami H."/>
        </authorList>
    </citation>
    <scope>NUCLEOTIDE SEQUENCE</scope>
    <source>
        <strain evidence="2">Expedition CK06-06</strain>
    </source>
</reference>
<evidence type="ECO:0000256" key="1">
    <source>
        <dbReference type="ARBA" id="ARBA00022801"/>
    </source>
</evidence>
<name>X1FJZ4_9ZZZZ</name>
<dbReference type="Gene3D" id="3.40.50.1000">
    <property type="entry name" value="HAD superfamily/HAD-like"/>
    <property type="match status" value="1"/>
</dbReference>
<dbReference type="Pfam" id="PF13419">
    <property type="entry name" value="HAD_2"/>
    <property type="match status" value="1"/>
</dbReference>
<gene>
    <name evidence="2" type="ORF">S03H2_21549</name>
</gene>
<dbReference type="InterPro" id="IPR036412">
    <property type="entry name" value="HAD-like_sf"/>
</dbReference>
<dbReference type="NCBIfam" id="TIGR01549">
    <property type="entry name" value="HAD-SF-IA-v1"/>
    <property type="match status" value="1"/>
</dbReference>
<organism evidence="2">
    <name type="scientific">marine sediment metagenome</name>
    <dbReference type="NCBI Taxonomy" id="412755"/>
    <lineage>
        <taxon>unclassified sequences</taxon>
        <taxon>metagenomes</taxon>
        <taxon>ecological metagenomes</taxon>
    </lineage>
</organism>
<dbReference type="InterPro" id="IPR006439">
    <property type="entry name" value="HAD-SF_hydro_IA"/>
</dbReference>
<dbReference type="AlphaFoldDB" id="X1FJZ4"/>
<comment type="caution">
    <text evidence="2">The sequence shown here is derived from an EMBL/GenBank/DDBJ whole genome shotgun (WGS) entry which is preliminary data.</text>
</comment>
<dbReference type="SUPFAM" id="SSF56784">
    <property type="entry name" value="HAD-like"/>
    <property type="match status" value="1"/>
</dbReference>
<accession>X1FJZ4</accession>
<sequence length="140" mass="16376">FEMEEWKPFPNTKETLEKLSKYENLRLAVLSNHPSHTMVKNSLKKFQLFKYFDAVVTSAEFGKRKPDPEIFFYTLKQMGLTENSECLVCGDEYADVVGGDRAGMQTILCERKYKFPFERDLDVPELIRIDNISEILEHLD</sequence>